<comment type="similarity">
    <text evidence="4 12">In the N-terminal section; belongs to the cytidine and deoxycytidylate deaminase family.</text>
</comment>
<keyword evidence="6 12" id="KW-0686">Riboflavin biosynthesis</keyword>
<evidence type="ECO:0000256" key="10">
    <source>
        <dbReference type="ARBA" id="ARBA00023002"/>
    </source>
</evidence>
<evidence type="ECO:0000256" key="11">
    <source>
        <dbReference type="ARBA" id="ARBA00023268"/>
    </source>
</evidence>
<evidence type="ECO:0000256" key="3">
    <source>
        <dbReference type="ARBA" id="ARBA00004910"/>
    </source>
</evidence>
<evidence type="ECO:0000259" key="13">
    <source>
        <dbReference type="PROSITE" id="PS51747"/>
    </source>
</evidence>
<keyword evidence="12" id="KW-0378">Hydrolase</keyword>
<dbReference type="Pfam" id="PF00383">
    <property type="entry name" value="dCMP_cyt_deam_1"/>
    <property type="match status" value="1"/>
</dbReference>
<dbReference type="NCBIfam" id="TIGR00326">
    <property type="entry name" value="eubact_ribD"/>
    <property type="match status" value="1"/>
</dbReference>
<dbReference type="EC" id="1.1.1.193" evidence="12"/>
<dbReference type="InterPro" id="IPR004794">
    <property type="entry name" value="Eubact_RibD"/>
</dbReference>
<dbReference type="PIRSF" id="PIRSF006769">
    <property type="entry name" value="RibD"/>
    <property type="match status" value="1"/>
</dbReference>
<dbReference type="EC" id="3.5.4.26" evidence="12"/>
<evidence type="ECO:0000256" key="7">
    <source>
        <dbReference type="ARBA" id="ARBA00022723"/>
    </source>
</evidence>
<organism evidence="14 15">
    <name type="scientific">Muriicola marianensis</name>
    <dbReference type="NCBI Taxonomy" id="1324801"/>
    <lineage>
        <taxon>Bacteria</taxon>
        <taxon>Pseudomonadati</taxon>
        <taxon>Bacteroidota</taxon>
        <taxon>Flavobacteriia</taxon>
        <taxon>Flavobacteriales</taxon>
        <taxon>Flavobacteriaceae</taxon>
        <taxon>Muriicola</taxon>
    </lineage>
</organism>
<dbReference type="PROSITE" id="PS51747">
    <property type="entry name" value="CYT_DCMP_DEAMINASES_2"/>
    <property type="match status" value="1"/>
</dbReference>
<comment type="similarity">
    <text evidence="5 12">In the C-terminal section; belongs to the HTP reductase family.</text>
</comment>
<evidence type="ECO:0000256" key="8">
    <source>
        <dbReference type="ARBA" id="ARBA00022833"/>
    </source>
</evidence>
<protein>
    <recommendedName>
        <fullName evidence="12">Riboflavin biosynthesis protein RibD</fullName>
    </recommendedName>
    <domain>
        <recommendedName>
            <fullName evidence="12">Diaminohydroxyphosphoribosylaminopyrimidine deaminase</fullName>
            <shortName evidence="12">DRAP deaminase</shortName>
            <ecNumber evidence="12">3.5.4.26</ecNumber>
        </recommendedName>
        <alternativeName>
            <fullName evidence="12">Riboflavin-specific deaminase</fullName>
        </alternativeName>
    </domain>
    <domain>
        <recommendedName>
            <fullName evidence="12">5-amino-6-(5-phosphoribosylamino)uracil reductase</fullName>
            <ecNumber evidence="12">1.1.1.193</ecNumber>
        </recommendedName>
        <alternativeName>
            <fullName evidence="12">HTP reductase</fullName>
        </alternativeName>
    </domain>
</protein>
<keyword evidence="9 12" id="KW-0521">NADP</keyword>
<comment type="caution">
    <text evidence="14">The sequence shown here is derived from an EMBL/GenBank/DDBJ whole genome shotgun (WGS) entry which is preliminary data.</text>
</comment>
<evidence type="ECO:0000256" key="12">
    <source>
        <dbReference type="PIRNR" id="PIRNR006769"/>
    </source>
</evidence>
<dbReference type="InterPro" id="IPR016193">
    <property type="entry name" value="Cytidine_deaminase-like"/>
</dbReference>
<dbReference type="PROSITE" id="PS00903">
    <property type="entry name" value="CYT_DCMP_DEAMINASES_1"/>
    <property type="match status" value="1"/>
</dbReference>
<evidence type="ECO:0000256" key="2">
    <source>
        <dbReference type="ARBA" id="ARBA00004882"/>
    </source>
</evidence>
<name>A0ABQ1QQG5_9FLAO</name>
<comment type="pathway">
    <text evidence="2 12">Cofactor biosynthesis; riboflavin biosynthesis; 5-amino-6-(D-ribitylamino)uracil from GTP: step 2/4.</text>
</comment>
<dbReference type="InterPro" id="IPR024072">
    <property type="entry name" value="DHFR-like_dom_sf"/>
</dbReference>
<evidence type="ECO:0000313" key="14">
    <source>
        <dbReference type="EMBL" id="GGD37169.1"/>
    </source>
</evidence>
<keyword evidence="8 12" id="KW-0862">Zinc</keyword>
<dbReference type="SUPFAM" id="SSF53597">
    <property type="entry name" value="Dihydrofolate reductase-like"/>
    <property type="match status" value="1"/>
</dbReference>
<dbReference type="RefSeq" id="WP_188368685.1">
    <property type="nucleotide sequence ID" value="NZ_BMFH01000001.1"/>
</dbReference>
<dbReference type="PANTHER" id="PTHR38011">
    <property type="entry name" value="DIHYDROFOLATE REDUCTASE FAMILY PROTEIN (AFU_ORTHOLOGUE AFUA_8G06820)"/>
    <property type="match status" value="1"/>
</dbReference>
<evidence type="ECO:0000256" key="5">
    <source>
        <dbReference type="ARBA" id="ARBA00007417"/>
    </source>
</evidence>
<keyword evidence="7 12" id="KW-0479">Metal-binding</keyword>
<evidence type="ECO:0000256" key="6">
    <source>
        <dbReference type="ARBA" id="ARBA00022619"/>
    </source>
</evidence>
<keyword evidence="15" id="KW-1185">Reference proteome</keyword>
<sequence length="350" mass="39019">MKIHEKYILRCIELAKNGLGTAAPNPMVGCVITVDDQIIGEGFTSPYGGPHAEVNAIHAVSDKKQLKKATLYVSLEPCSHYGKTPPCADLIISHGIPRVVIGLRDPHDKVDGKGIEKLLAAGVEVTCPVLEMECREDHRRFLTFQEKGRPYVLLKWAESADGYIAPKSDIREKEPKPYWITNRYSRQMVHQWRTEEQAILVGTTTAMMDNPELTPRTWVGKAPLRVVIDRKLKIPGNYHIYDNKAKTLILTEEGPGPETTPGVEYSTLDFSENLPKQICNRLYDRQVQSVIVEGGAKTLKSFIEAGLWDEARIFKGPGSLGSGLKAPAIKGKELSREQIGNDLLRILRND</sequence>
<comment type="function">
    <text evidence="1 12">Converts 2,5-diamino-6-(ribosylamino)-4(3h)-pyrimidinone 5'-phosphate into 5-amino-6-(ribosylamino)-2,4(1h,3h)-pyrimidinedione 5'-phosphate.</text>
</comment>
<dbReference type="Proteomes" id="UP000625780">
    <property type="component" value="Unassembled WGS sequence"/>
</dbReference>
<dbReference type="InterPro" id="IPR002734">
    <property type="entry name" value="RibDG_C"/>
</dbReference>
<dbReference type="CDD" id="cd01284">
    <property type="entry name" value="Riboflavin_deaminase-reductase"/>
    <property type="match status" value="1"/>
</dbReference>
<comment type="catalytic activity">
    <reaction evidence="12">
        <text>2,5-diamino-6-hydroxy-4-(5-phosphoribosylamino)-pyrimidine + H2O + H(+) = 5-amino-6-(5-phospho-D-ribosylamino)uracil + NH4(+)</text>
        <dbReference type="Rhea" id="RHEA:21868"/>
        <dbReference type="ChEBI" id="CHEBI:15377"/>
        <dbReference type="ChEBI" id="CHEBI:15378"/>
        <dbReference type="ChEBI" id="CHEBI:28938"/>
        <dbReference type="ChEBI" id="CHEBI:58453"/>
        <dbReference type="ChEBI" id="CHEBI:58614"/>
        <dbReference type="EC" id="3.5.4.26"/>
    </reaction>
</comment>
<dbReference type="PANTHER" id="PTHR38011:SF7">
    <property type="entry name" value="2,5-DIAMINO-6-RIBOSYLAMINO-4(3H)-PYRIMIDINONE 5'-PHOSPHATE REDUCTASE"/>
    <property type="match status" value="1"/>
</dbReference>
<keyword evidence="10 12" id="KW-0560">Oxidoreductase</keyword>
<dbReference type="SUPFAM" id="SSF53927">
    <property type="entry name" value="Cytidine deaminase-like"/>
    <property type="match status" value="1"/>
</dbReference>
<reference evidence="15" key="1">
    <citation type="journal article" date="2019" name="Int. J. Syst. Evol. Microbiol.">
        <title>The Global Catalogue of Microorganisms (GCM) 10K type strain sequencing project: providing services to taxonomists for standard genome sequencing and annotation.</title>
        <authorList>
            <consortium name="The Broad Institute Genomics Platform"/>
            <consortium name="The Broad Institute Genome Sequencing Center for Infectious Disease"/>
            <person name="Wu L."/>
            <person name="Ma J."/>
        </authorList>
    </citation>
    <scope>NUCLEOTIDE SEQUENCE [LARGE SCALE GENOMIC DNA]</scope>
    <source>
        <strain evidence="15">CGMCC 1.12606</strain>
    </source>
</reference>
<proteinExistence type="inferred from homology"/>
<evidence type="ECO:0000256" key="9">
    <source>
        <dbReference type="ARBA" id="ARBA00022857"/>
    </source>
</evidence>
<dbReference type="Gene3D" id="3.40.430.10">
    <property type="entry name" value="Dihydrofolate Reductase, subunit A"/>
    <property type="match status" value="1"/>
</dbReference>
<comment type="catalytic activity">
    <reaction evidence="12">
        <text>5-amino-6-(5-phospho-D-ribitylamino)uracil + NADP(+) = 5-amino-6-(5-phospho-D-ribosylamino)uracil + NADPH + H(+)</text>
        <dbReference type="Rhea" id="RHEA:17845"/>
        <dbReference type="ChEBI" id="CHEBI:15378"/>
        <dbReference type="ChEBI" id="CHEBI:57783"/>
        <dbReference type="ChEBI" id="CHEBI:58349"/>
        <dbReference type="ChEBI" id="CHEBI:58421"/>
        <dbReference type="ChEBI" id="CHEBI:58453"/>
        <dbReference type="EC" id="1.1.1.193"/>
    </reaction>
</comment>
<evidence type="ECO:0000256" key="1">
    <source>
        <dbReference type="ARBA" id="ARBA00002151"/>
    </source>
</evidence>
<dbReference type="Gene3D" id="3.40.140.10">
    <property type="entry name" value="Cytidine Deaminase, domain 2"/>
    <property type="match status" value="1"/>
</dbReference>
<accession>A0ABQ1QQG5</accession>
<dbReference type="InterPro" id="IPR050765">
    <property type="entry name" value="Riboflavin_Biosynth_HTPR"/>
</dbReference>
<evidence type="ECO:0000313" key="15">
    <source>
        <dbReference type="Proteomes" id="UP000625780"/>
    </source>
</evidence>
<gene>
    <name evidence="14" type="primary">ribD</name>
    <name evidence="14" type="ORF">GCM10011361_00290</name>
</gene>
<dbReference type="InterPro" id="IPR002125">
    <property type="entry name" value="CMP_dCMP_dom"/>
</dbReference>
<comment type="cofactor">
    <cofactor evidence="12">
        <name>Zn(2+)</name>
        <dbReference type="ChEBI" id="CHEBI:29105"/>
    </cofactor>
    <text evidence="12">Binds 1 zinc ion.</text>
</comment>
<keyword evidence="11" id="KW-0511">Multifunctional enzyme</keyword>
<dbReference type="Pfam" id="PF01872">
    <property type="entry name" value="RibD_C"/>
    <property type="match status" value="1"/>
</dbReference>
<feature type="domain" description="CMP/dCMP-type deaminase" evidence="13">
    <location>
        <begin position="2"/>
        <end position="126"/>
    </location>
</feature>
<evidence type="ECO:0000256" key="4">
    <source>
        <dbReference type="ARBA" id="ARBA00005259"/>
    </source>
</evidence>
<dbReference type="InterPro" id="IPR016192">
    <property type="entry name" value="APOBEC/CMP_deaminase_Zn-bd"/>
</dbReference>
<dbReference type="EMBL" id="BMFH01000001">
    <property type="protein sequence ID" value="GGD37169.1"/>
    <property type="molecule type" value="Genomic_DNA"/>
</dbReference>
<comment type="pathway">
    <text evidence="3 12">Cofactor biosynthesis; riboflavin biosynthesis; 5-amino-6-(D-ribitylamino)uracil from GTP: step 3/4.</text>
</comment>